<dbReference type="Gene3D" id="1.20.1420.30">
    <property type="entry name" value="NCX, central ion-binding region"/>
    <property type="match status" value="1"/>
</dbReference>
<dbReference type="InterPro" id="IPR051359">
    <property type="entry name" value="CaCA_antiporter"/>
</dbReference>
<dbReference type="GO" id="GO:0006874">
    <property type="term" value="P:intracellular calcium ion homeostasis"/>
    <property type="evidence" value="ECO:0007669"/>
    <property type="project" value="TreeGrafter"/>
</dbReference>
<evidence type="ECO:0000256" key="2">
    <source>
        <dbReference type="ARBA" id="ARBA00008170"/>
    </source>
</evidence>
<sequence>MENAKFTGVVLLAIWLFLLFSTMGIAASEIFCANLAYIWHSLGISENIAGATFLAFGSGAPDVFNTFAVMKAGSGSLAVRELLGATLFIVAAILGSIAIVRPSKSPTRVFSRCLRFRRFHVLYNGHWNIEFIRIFCLDRVHFMLSTF</sequence>
<keyword evidence="8" id="KW-0732">Signal</keyword>
<evidence type="ECO:0000256" key="4">
    <source>
        <dbReference type="ARBA" id="ARBA00022692"/>
    </source>
</evidence>
<evidence type="ECO:0000256" key="1">
    <source>
        <dbReference type="ARBA" id="ARBA00004141"/>
    </source>
</evidence>
<keyword evidence="4 7" id="KW-0812">Transmembrane</keyword>
<proteinExistence type="inferred from homology"/>
<keyword evidence="11" id="KW-1185">Reference proteome</keyword>
<dbReference type="PANTHER" id="PTHR12266:SF0">
    <property type="entry name" value="MITOCHONDRIAL SODIUM_CALCIUM EXCHANGER PROTEIN"/>
    <property type="match status" value="1"/>
</dbReference>
<feature type="transmembrane region" description="Helical" evidence="7">
    <location>
        <begin position="82"/>
        <end position="100"/>
    </location>
</feature>
<evidence type="ECO:0000256" key="8">
    <source>
        <dbReference type="SAM" id="SignalP"/>
    </source>
</evidence>
<keyword evidence="5 7" id="KW-1133">Transmembrane helix</keyword>
<dbReference type="InterPro" id="IPR044880">
    <property type="entry name" value="NCX_ion-bd_dom_sf"/>
</dbReference>
<dbReference type="OrthoDB" id="407410at2759"/>
<dbReference type="GO" id="GO:0008324">
    <property type="term" value="F:monoatomic cation transmembrane transporter activity"/>
    <property type="evidence" value="ECO:0007669"/>
    <property type="project" value="TreeGrafter"/>
</dbReference>
<keyword evidence="3" id="KW-0813">Transport</keyword>
<dbReference type="PANTHER" id="PTHR12266">
    <property type="entry name" value="NA+/CA2+ K+ INDEPENDENT EXCHANGER"/>
    <property type="match status" value="1"/>
</dbReference>
<feature type="chain" id="PRO_5013250913" evidence="8">
    <location>
        <begin position="28"/>
        <end position="147"/>
    </location>
</feature>
<organism evidence="10 11">
    <name type="scientific">Neolecta irregularis (strain DAH-3)</name>
    <dbReference type="NCBI Taxonomy" id="1198029"/>
    <lineage>
        <taxon>Eukaryota</taxon>
        <taxon>Fungi</taxon>
        <taxon>Dikarya</taxon>
        <taxon>Ascomycota</taxon>
        <taxon>Taphrinomycotina</taxon>
        <taxon>Neolectales</taxon>
        <taxon>Neolectaceae</taxon>
        <taxon>Neolecta</taxon>
    </lineage>
</organism>
<dbReference type="OMA" id="ANLAYIW"/>
<evidence type="ECO:0000313" key="10">
    <source>
        <dbReference type="EMBL" id="OLL23477.1"/>
    </source>
</evidence>
<dbReference type="EMBL" id="LXFE01001560">
    <property type="protein sequence ID" value="OLL23477.1"/>
    <property type="molecule type" value="Genomic_DNA"/>
</dbReference>
<reference evidence="10 11" key="1">
    <citation type="submission" date="2016-04" db="EMBL/GenBank/DDBJ databases">
        <title>Evolutionary innovation and constraint leading to complex multicellularity in the Ascomycota.</title>
        <authorList>
            <person name="Cisse O."/>
            <person name="Nguyen A."/>
            <person name="Hewitt D.A."/>
            <person name="Jedd G."/>
            <person name="Stajich J.E."/>
        </authorList>
    </citation>
    <scope>NUCLEOTIDE SEQUENCE [LARGE SCALE GENOMIC DNA]</scope>
    <source>
        <strain evidence="10 11">DAH-3</strain>
    </source>
</reference>
<evidence type="ECO:0000256" key="6">
    <source>
        <dbReference type="ARBA" id="ARBA00023136"/>
    </source>
</evidence>
<dbReference type="InterPro" id="IPR004837">
    <property type="entry name" value="NaCa_Exmemb"/>
</dbReference>
<evidence type="ECO:0000313" key="11">
    <source>
        <dbReference type="Proteomes" id="UP000186594"/>
    </source>
</evidence>
<protein>
    <submittedName>
        <fullName evidence="10">Putative cation exchanger</fullName>
    </submittedName>
</protein>
<dbReference type="STRING" id="1198029.A0A1U7LLE5"/>
<evidence type="ECO:0000256" key="3">
    <source>
        <dbReference type="ARBA" id="ARBA00022448"/>
    </source>
</evidence>
<evidence type="ECO:0000256" key="7">
    <source>
        <dbReference type="SAM" id="Phobius"/>
    </source>
</evidence>
<dbReference type="GO" id="GO:0016020">
    <property type="term" value="C:membrane"/>
    <property type="evidence" value="ECO:0007669"/>
    <property type="project" value="UniProtKB-SubCell"/>
</dbReference>
<feature type="signal peptide" evidence="8">
    <location>
        <begin position="1"/>
        <end position="27"/>
    </location>
</feature>
<comment type="similarity">
    <text evidence="2">Belongs to the Ca(2+):cation antiporter (CaCA) (TC 2.A.19) family.</text>
</comment>
<feature type="domain" description="Sodium/calcium exchanger membrane region" evidence="9">
    <location>
        <begin position="13"/>
        <end position="109"/>
    </location>
</feature>
<name>A0A1U7LLE5_NEOID</name>
<dbReference type="Pfam" id="PF01699">
    <property type="entry name" value="Na_Ca_ex"/>
    <property type="match status" value="1"/>
</dbReference>
<accession>A0A1U7LLE5</accession>
<keyword evidence="6 7" id="KW-0472">Membrane</keyword>
<comment type="caution">
    <text evidence="10">The sequence shown here is derived from an EMBL/GenBank/DDBJ whole genome shotgun (WGS) entry which is preliminary data.</text>
</comment>
<evidence type="ECO:0000259" key="9">
    <source>
        <dbReference type="Pfam" id="PF01699"/>
    </source>
</evidence>
<dbReference type="AlphaFoldDB" id="A0A1U7LLE5"/>
<dbReference type="Proteomes" id="UP000186594">
    <property type="component" value="Unassembled WGS sequence"/>
</dbReference>
<comment type="subcellular location">
    <subcellularLocation>
        <location evidence="1">Membrane</location>
        <topology evidence="1">Multi-pass membrane protein</topology>
    </subcellularLocation>
</comment>
<gene>
    <name evidence="10" type="ORF">NEOLI_004827</name>
</gene>
<evidence type="ECO:0000256" key="5">
    <source>
        <dbReference type="ARBA" id="ARBA00022989"/>
    </source>
</evidence>